<evidence type="ECO:0000313" key="3">
    <source>
        <dbReference type="Proteomes" id="UP001141552"/>
    </source>
</evidence>
<evidence type="ECO:0000313" key="2">
    <source>
        <dbReference type="EMBL" id="KAJ4833937.1"/>
    </source>
</evidence>
<accession>A0A9Q0FLZ4</accession>
<proteinExistence type="predicted"/>
<reference evidence="2" key="1">
    <citation type="submission" date="2022-02" db="EMBL/GenBank/DDBJ databases">
        <authorList>
            <person name="Henning P.M."/>
            <person name="McCubbin A.G."/>
            <person name="Shore J.S."/>
        </authorList>
    </citation>
    <scope>NUCLEOTIDE SEQUENCE</scope>
    <source>
        <strain evidence="2">F60SS</strain>
        <tissue evidence="2">Leaves</tissue>
    </source>
</reference>
<protein>
    <submittedName>
        <fullName evidence="2">Uncharacterized protein</fullName>
    </submittedName>
</protein>
<organism evidence="2 3">
    <name type="scientific">Turnera subulata</name>
    <dbReference type="NCBI Taxonomy" id="218843"/>
    <lineage>
        <taxon>Eukaryota</taxon>
        <taxon>Viridiplantae</taxon>
        <taxon>Streptophyta</taxon>
        <taxon>Embryophyta</taxon>
        <taxon>Tracheophyta</taxon>
        <taxon>Spermatophyta</taxon>
        <taxon>Magnoliopsida</taxon>
        <taxon>eudicotyledons</taxon>
        <taxon>Gunneridae</taxon>
        <taxon>Pentapetalae</taxon>
        <taxon>rosids</taxon>
        <taxon>fabids</taxon>
        <taxon>Malpighiales</taxon>
        <taxon>Passifloraceae</taxon>
        <taxon>Turnera</taxon>
    </lineage>
</organism>
<dbReference type="Proteomes" id="UP001141552">
    <property type="component" value="Unassembled WGS sequence"/>
</dbReference>
<feature type="compositionally biased region" description="Polar residues" evidence="1">
    <location>
        <begin position="242"/>
        <end position="258"/>
    </location>
</feature>
<dbReference type="EMBL" id="JAKUCV010004808">
    <property type="protein sequence ID" value="KAJ4833937.1"/>
    <property type="molecule type" value="Genomic_DNA"/>
</dbReference>
<gene>
    <name evidence="2" type="ORF">Tsubulata_016642</name>
</gene>
<reference evidence="2" key="2">
    <citation type="journal article" date="2023" name="Plants (Basel)">
        <title>Annotation of the Turnera subulata (Passifloraceae) Draft Genome Reveals the S-Locus Evolved after the Divergence of Turneroideae from Passifloroideae in a Stepwise Manner.</title>
        <authorList>
            <person name="Henning P.M."/>
            <person name="Roalson E.H."/>
            <person name="Mir W."/>
            <person name="McCubbin A.G."/>
            <person name="Shore J.S."/>
        </authorList>
    </citation>
    <scope>NUCLEOTIDE SEQUENCE</scope>
    <source>
        <tissue evidence="2">Leaves</tissue>
    </source>
</reference>
<sequence length="306" mass="33162">MITLYHEAIDVEKYEDSDSDDIVILDELMDTKHKRKAVEDNFDGCYQLKSALPDHRFGSSPSNVINLDDPGADLPFHGGSASVDASAGDLVDFDYPLVQAYYESVDTPPGVEAPIPLLEDSVYHAKQVTEGSNSVKTGNQTHTAGLYSSKPSHVAQKLSSASSSSFLTPVKPLDSAIGVGSSTSVPLSQTSQVKQCRIAENSDDFMDFDDYAYLQAYFESANIPPGVEASIRTLQDFLANTNNSVHGSGTENISNQKPTDTDGVSRYSKPAHFDPPNSPKELYFSRGPVLFCASASNFQNNQNSKK</sequence>
<feature type="region of interest" description="Disordered" evidence="1">
    <location>
        <begin position="242"/>
        <end position="279"/>
    </location>
</feature>
<evidence type="ECO:0000256" key="1">
    <source>
        <dbReference type="SAM" id="MobiDB-lite"/>
    </source>
</evidence>
<dbReference type="AlphaFoldDB" id="A0A9Q0FLZ4"/>
<comment type="caution">
    <text evidence="2">The sequence shown here is derived from an EMBL/GenBank/DDBJ whole genome shotgun (WGS) entry which is preliminary data.</text>
</comment>
<name>A0A9Q0FLZ4_9ROSI</name>
<keyword evidence="3" id="KW-1185">Reference proteome</keyword>